<dbReference type="AlphaFoldDB" id="A0A914XA63"/>
<dbReference type="GO" id="GO:0005525">
    <property type="term" value="F:GTP binding"/>
    <property type="evidence" value="ECO:0007669"/>
    <property type="project" value="InterPro"/>
</dbReference>
<evidence type="ECO:0000259" key="8">
    <source>
        <dbReference type="Pfam" id="PF08510"/>
    </source>
</evidence>
<feature type="transmembrane region" description="Helical" evidence="6">
    <location>
        <begin position="79"/>
        <end position="105"/>
    </location>
</feature>
<dbReference type="PANTHER" id="PTHR46406:SF1">
    <property type="entry name" value="NITRIC OXIDE-ASSOCIATED PROTEIN 1"/>
    <property type="match status" value="1"/>
</dbReference>
<feature type="domain" description="PIG-P" evidence="8">
    <location>
        <begin position="38"/>
        <end position="120"/>
    </location>
</feature>
<dbReference type="GO" id="GO:0016020">
    <property type="term" value="C:membrane"/>
    <property type="evidence" value="ECO:0007669"/>
    <property type="project" value="UniProtKB-SubCell"/>
</dbReference>
<name>A0A914XA63_9BILA</name>
<evidence type="ECO:0000256" key="4">
    <source>
        <dbReference type="ARBA" id="ARBA00023136"/>
    </source>
</evidence>
<dbReference type="PANTHER" id="PTHR46406">
    <property type="entry name" value="NITRIC OXIDE-ASSOCIATED PROTEIN 1"/>
    <property type="match status" value="1"/>
</dbReference>
<evidence type="ECO:0000259" key="7">
    <source>
        <dbReference type="Pfam" id="PF01926"/>
    </source>
</evidence>
<reference evidence="10" key="1">
    <citation type="submission" date="2022-11" db="UniProtKB">
        <authorList>
            <consortium name="WormBaseParasite"/>
        </authorList>
    </citation>
    <scope>IDENTIFICATION</scope>
</reference>
<accession>A0A914XA63</accession>
<dbReference type="CDD" id="cd01855">
    <property type="entry name" value="YqeH"/>
    <property type="match status" value="1"/>
</dbReference>
<evidence type="ECO:0000313" key="10">
    <source>
        <dbReference type="WBParaSite" id="PSAMB.scaffold66size88154.g1183.t1"/>
    </source>
</evidence>
<feature type="compositionally biased region" description="Polar residues" evidence="5">
    <location>
        <begin position="395"/>
        <end position="409"/>
    </location>
</feature>
<organism evidence="9 10">
    <name type="scientific">Plectus sambesii</name>
    <dbReference type="NCBI Taxonomy" id="2011161"/>
    <lineage>
        <taxon>Eukaryota</taxon>
        <taxon>Metazoa</taxon>
        <taxon>Ecdysozoa</taxon>
        <taxon>Nematoda</taxon>
        <taxon>Chromadorea</taxon>
        <taxon>Plectida</taxon>
        <taxon>Plectina</taxon>
        <taxon>Plectoidea</taxon>
        <taxon>Plectidae</taxon>
        <taxon>Plectus</taxon>
    </lineage>
</organism>
<evidence type="ECO:0000313" key="9">
    <source>
        <dbReference type="Proteomes" id="UP000887566"/>
    </source>
</evidence>
<feature type="compositionally biased region" description="Acidic residues" evidence="5">
    <location>
        <begin position="989"/>
        <end position="1002"/>
    </location>
</feature>
<feature type="region of interest" description="Disordered" evidence="5">
    <location>
        <begin position="349"/>
        <end position="377"/>
    </location>
</feature>
<keyword evidence="4 6" id="KW-0472">Membrane</keyword>
<keyword evidence="3 6" id="KW-1133">Transmembrane helix</keyword>
<dbReference type="SUPFAM" id="SSF52540">
    <property type="entry name" value="P-loop containing nucleoside triphosphate hydrolases"/>
    <property type="match status" value="1"/>
</dbReference>
<dbReference type="InterPro" id="IPR006073">
    <property type="entry name" value="GTP-bd"/>
</dbReference>
<dbReference type="WBParaSite" id="PSAMB.scaffold66size88154.g1183.t1">
    <property type="protein sequence ID" value="PSAMB.scaffold66size88154.g1183.t1"/>
    <property type="gene ID" value="PSAMB.scaffold66size88154.g1183"/>
</dbReference>
<feature type="region of interest" description="Disordered" evidence="5">
    <location>
        <begin position="978"/>
        <end position="1002"/>
    </location>
</feature>
<protein>
    <submittedName>
        <fullName evidence="10">Uncharacterized protein</fullName>
    </submittedName>
</protein>
<dbReference type="InterPro" id="IPR052807">
    <property type="entry name" value="Mito_transl_resp_regulator"/>
</dbReference>
<feature type="domain" description="G" evidence="7">
    <location>
        <begin position="613"/>
        <end position="664"/>
    </location>
</feature>
<sequence length="1002" mass="112230">MRKFPSGNDESFKQEEYLLATRVGRLMPEHTPAPKPARGIYGFAFYVLSLFLAGLYFVWAVLPEPLLVSFGLNYWPAKYWAIAIPLLAGVLLAAYLCCIFAVNLIRLHDIFESVEVVEHDFGVPAVIHLDFAPSKTSPRPNSGKFPLHPFLKCSNSQSASFIAKVALNTTKMMQRRLLSSTLYCCSCTQSVGRLSTKRQLVLPKKSQPSSGRLVGVLGRRLDKKERSERLRQSENGSVRPFEFASIGAERYFESHKSDYREIVDRRAENETKKEIAAQRDSGRRQPSFPLAREQLIELVDSSASPQRSSSKSTLEGRPSMVDRGYYVTSSQFQDDYVQGSALEIPANDLDIGLNDQGKSRKKRSKKSDVLKQPGMRRFGPEDAVEHIAFQLPHQPSSSYASTAAQNPQDSAEDDDDWLTKYGTVDTSIPPSSSNCQGCGAQFHCQDTALPGFVPVELFIEKEKKNSFSDTLCRRCYLLKKHNFLLNVNVSAVNYRALMSQLKMREEVLLLLVVDMTDLPGSIFRALPDVIGEQKPMIVIGNKVDLLPPDASRGYLRHFKDSLTKAIDEVGFSSRFNILHTTVVSAKTGFGIEELITNIHLKWANPKSEVRSDMFLVGCTNAGKSTLFNTFLQSDMCKVRAIDLIERATTSVWPGTTLNLLKFPVMNPVPYKLEVRRRRLNQTNAWLERERKLRQQLLSETGEAQYAVLQGCVENSFEEQHKESQPISEREFVARQKSERQMFVEEPATKKDAPKIWDPNEEAFAGGSWCFDTPGTVTEDQIINKLTLEELIVVVPKQLIRPRTSLIYPGQSLLLGGLGRIDIGRASGERRGTIMLTVFASDQLPVHVMPTEHVERFVSKYNGTKELGAPLGGPDRLKLLPGMRPRLLSITGKGTKESAADITLSSTGWVAVTAPSGTTVELFAYTPGGVGIITRPSLLPFAVNQRGARIPGTNSYKVRPLGSYEEKYRSRREFLKPRRRRDSLFNGRNDDEDHDDEMSPVAL</sequence>
<dbReference type="Pfam" id="PF01926">
    <property type="entry name" value="MMR_HSR1"/>
    <property type="match status" value="1"/>
</dbReference>
<evidence type="ECO:0000256" key="2">
    <source>
        <dbReference type="ARBA" id="ARBA00022692"/>
    </source>
</evidence>
<evidence type="ECO:0000256" key="6">
    <source>
        <dbReference type="SAM" id="Phobius"/>
    </source>
</evidence>
<comment type="subcellular location">
    <subcellularLocation>
        <location evidence="1">Membrane</location>
        <topology evidence="1">Multi-pass membrane protein</topology>
    </subcellularLocation>
</comment>
<feature type="transmembrane region" description="Helical" evidence="6">
    <location>
        <begin position="40"/>
        <end position="59"/>
    </location>
</feature>
<dbReference type="InterPro" id="IPR027417">
    <property type="entry name" value="P-loop_NTPase"/>
</dbReference>
<keyword evidence="2 6" id="KW-0812">Transmembrane</keyword>
<feature type="region of interest" description="Disordered" evidence="5">
    <location>
        <begin position="298"/>
        <end position="318"/>
    </location>
</feature>
<keyword evidence="9" id="KW-1185">Reference proteome</keyword>
<evidence type="ECO:0000256" key="5">
    <source>
        <dbReference type="SAM" id="MobiDB-lite"/>
    </source>
</evidence>
<dbReference type="Proteomes" id="UP000887566">
    <property type="component" value="Unplaced"/>
</dbReference>
<dbReference type="InterPro" id="IPR013717">
    <property type="entry name" value="PIG-P"/>
</dbReference>
<evidence type="ECO:0000256" key="3">
    <source>
        <dbReference type="ARBA" id="ARBA00022989"/>
    </source>
</evidence>
<evidence type="ECO:0000256" key="1">
    <source>
        <dbReference type="ARBA" id="ARBA00004141"/>
    </source>
</evidence>
<proteinExistence type="predicted"/>
<feature type="compositionally biased region" description="Low complexity" evidence="5">
    <location>
        <begin position="301"/>
        <end position="312"/>
    </location>
</feature>
<dbReference type="Gene3D" id="3.40.50.300">
    <property type="entry name" value="P-loop containing nucleotide triphosphate hydrolases"/>
    <property type="match status" value="1"/>
</dbReference>
<dbReference type="Pfam" id="PF08510">
    <property type="entry name" value="PIG-P"/>
    <property type="match status" value="1"/>
</dbReference>
<feature type="region of interest" description="Disordered" evidence="5">
    <location>
        <begin position="395"/>
        <end position="416"/>
    </location>
</feature>